<sequence length="1448" mass="165245">MELKLIDLVRKMEQNNPDLEYFEQGTFTMKPVYMKKSNVIKMEISLPKPLPFQVWDVFCMRLTKLTRCSVDLHITAEKAEAELLEVSSYIERFVSRHMQLKIFHESLPTINEQKYLVYQILDEQERDRAIQNKHLLQEFLERCGFQLEIHVEEMKKSAPIPTVTVKSEAAAKPVKVYEEKKSYNFKPKGKKGLDQYVPFSIHDITEECHGIRIHGKIFETETRTLRNGRDIQMLWIGDDDDAIIMKRFERGAVTKEVLAEIKNGDCVVAYGKAEYDAYTRELVFMPDVIEKVAEVKRVDEAEEKRVELHVHTKLSEMDGVCNIEEYIDQANAWGMDAIAITDHLVVQAFPKAQHKVEAINKGRETPFKMIYGLEMNMVDPALQIVRNIQDIELEKGTYCVFDLETTGLSSRFDHIIEFGGQIVKDRACIKSLQLFIKPPVALSAFTTELTGITEEHMKNAKSFADSIDEILDFIGDSILVAHNATFDYNFLNDELARIGRPPIMNPVIDTLDLARSMQADRKGYRLGQIARSYGIRYDEDVAHRADYDAEVLAQTYMNMLNDLKHIKNLQELQDMQTDESFRKVRVKHVTILAKNMAGLKELFELVTLSHTSYLAYSSKSTNNIVAEPRILRSEIEKRRINGNLLIGSSCLNGEVFDMAQTRNEQTLEEVMQFYDYIELQPLENYRHLVERDSISSMERLKEILTSIVNAADKLDKLLVASGDCHYVQPGEKMIRDIYISSQAIGGVRHPLYIYNQEKRRKFKAPDQHFRTTKEMLKEFAWLGEQRAYDMVIKNTKRIADMIGEVKPVKDRLYPPDIEGSDQKLTDICYENAHKKYGPVLPEIVEKRLEKELASIIGHGFYVVYYISHLLVKKSLNDGYLVGSRGSVGSSFVATMSEITEVNPLAPHYVCPKCHYVKFYTDGSVADGFDLPDIICPNCGETIRGDGHDIPFETFLGFEGDKVPDIDLNFSGDYQPNAHAYTKEVFGDDHVYRAGTIGTVATQTAFGYVKGYEEEMGIEGSMRNAQVLHLAKGCEGVKRTTGQHPGGIIVIPLDLDVHDFTPVQYPANNPYAEWKTTHFEFHDIHDNVLKFDILGHVDPTAMKMLERMSGIDPTTIPMNDPETMSVFSKVDALKIDTSKSCEETGAAGLPEFGTPFVRGILELTRPTTFDELLKISGLSHGTDVWLGNAKDLIDNGTCTLKSVIGCRDDIMVYLLHKGLRPKLAFTIMESVRKGKGLKDEWIPEMKANGVEDWYIDSCLKIKYMFPKAHATAYVMMAIRIAWFKVHRPQVYYCMFFSIRCDAYDIETMIKGEQAIRRRMQEISDMLKNNETKKDVSKKDKDTFNTLELALEMNLRGYYFTNIDIMRSASREFIVDPENANYIIPPFTSIDGLGENVADTVVEARKQGAFLSKEDLQRRTALSGTLVKKMESMGVLEGMQDENQMSLFSF</sequence>
<reference evidence="14 15" key="1">
    <citation type="submission" date="2014-08" db="EMBL/GenBank/DDBJ databases">
        <title>Clostridium innocuum, an unnegligible vancomycin-resistant pathogen causing extra-intestinal infections.</title>
        <authorList>
            <person name="Feng Y."/>
            <person name="Chiu C.-H."/>
        </authorList>
    </citation>
    <scope>NUCLEOTIDE SEQUENCE [LARGE SCALE GENOMIC DNA]</scope>
    <source>
        <strain evidence="14 15">AN88</strain>
    </source>
</reference>
<keyword evidence="6 11" id="KW-0540">Nuclease</keyword>
<dbReference type="FunFam" id="3.30.420.10:FF:000045">
    <property type="entry name" value="3'-5' exonuclease DinG"/>
    <property type="match status" value="1"/>
</dbReference>
<organism evidence="14 15">
    <name type="scientific">Clostridium innocuum</name>
    <dbReference type="NCBI Taxonomy" id="1522"/>
    <lineage>
        <taxon>Bacteria</taxon>
        <taxon>Bacillati</taxon>
        <taxon>Bacillota</taxon>
        <taxon>Clostridia</taxon>
        <taxon>Eubacteriales</taxon>
        <taxon>Clostridiaceae</taxon>
        <taxon>Clostridium</taxon>
    </lineage>
</organism>
<dbReference type="Gene3D" id="3.30.420.10">
    <property type="entry name" value="Ribonuclease H-like superfamily/Ribonuclease H"/>
    <property type="match status" value="1"/>
</dbReference>
<dbReference type="CDD" id="cd06127">
    <property type="entry name" value="DEDDh"/>
    <property type="match status" value="1"/>
</dbReference>
<dbReference type="InterPro" id="IPR040982">
    <property type="entry name" value="DNA_pol3_finger"/>
</dbReference>
<dbReference type="InterPro" id="IPR004805">
    <property type="entry name" value="DnaE2/DnaE/PolC"/>
</dbReference>
<dbReference type="Gene3D" id="6.10.140.1510">
    <property type="match status" value="1"/>
</dbReference>
<evidence type="ECO:0000256" key="1">
    <source>
        <dbReference type="ARBA" id="ARBA00003452"/>
    </source>
</evidence>
<evidence type="ECO:0000256" key="6">
    <source>
        <dbReference type="ARBA" id="ARBA00022722"/>
    </source>
</evidence>
<evidence type="ECO:0000256" key="9">
    <source>
        <dbReference type="ARBA" id="ARBA00022932"/>
    </source>
</evidence>
<dbReference type="InterPro" id="IPR044923">
    <property type="entry name" value="PolC_middle_finger_sf"/>
</dbReference>
<gene>
    <name evidence="11 14" type="primary">polC</name>
    <name evidence="14" type="ORF">CIAN88_20605</name>
</gene>
<keyword evidence="2 11" id="KW-0963">Cytoplasm</keyword>
<dbReference type="InterPro" id="IPR029460">
    <property type="entry name" value="DNAPol_HHH"/>
</dbReference>
<evidence type="ECO:0000256" key="4">
    <source>
        <dbReference type="ARBA" id="ARBA00022695"/>
    </source>
</evidence>
<dbReference type="NCBIfam" id="TIGR01405">
    <property type="entry name" value="polC_Gram_pos"/>
    <property type="match status" value="1"/>
</dbReference>
<dbReference type="InterPro" id="IPR036397">
    <property type="entry name" value="RNaseH_sf"/>
</dbReference>
<protein>
    <recommendedName>
        <fullName evidence="11">DNA polymerase III PolC-type</fullName>
        <shortName evidence="11">PolIII</shortName>
        <ecNumber evidence="11">2.7.7.7</ecNumber>
    </recommendedName>
</protein>
<comment type="subcellular location">
    <subcellularLocation>
        <location evidence="11">Cytoplasm</location>
    </subcellularLocation>
</comment>
<dbReference type="Proteomes" id="UP000030008">
    <property type="component" value="Unassembled WGS sequence"/>
</dbReference>
<dbReference type="PANTHER" id="PTHR32294">
    <property type="entry name" value="DNA POLYMERASE III SUBUNIT ALPHA"/>
    <property type="match status" value="1"/>
</dbReference>
<feature type="domain" description="Polymerase/histidinol phosphatase N-terminal" evidence="13">
    <location>
        <begin position="306"/>
        <end position="379"/>
    </location>
</feature>
<dbReference type="NCBIfam" id="TIGR00573">
    <property type="entry name" value="dnaq"/>
    <property type="match status" value="1"/>
</dbReference>
<name>A0A099I0B8_CLOIN</name>
<dbReference type="InterPro" id="IPR012340">
    <property type="entry name" value="NA-bd_OB-fold"/>
</dbReference>
<dbReference type="NCBIfam" id="NF001688">
    <property type="entry name" value="PRK00448.1"/>
    <property type="match status" value="1"/>
</dbReference>
<keyword evidence="4 11" id="KW-0548">Nucleotidyltransferase</keyword>
<dbReference type="SUPFAM" id="SSF53098">
    <property type="entry name" value="Ribonuclease H-like"/>
    <property type="match status" value="1"/>
</dbReference>
<dbReference type="Gene3D" id="3.30.1900.20">
    <property type="match status" value="2"/>
</dbReference>
<evidence type="ECO:0000256" key="10">
    <source>
        <dbReference type="ARBA" id="ARBA00049244"/>
    </source>
</evidence>
<dbReference type="EC" id="2.7.7.7" evidence="11"/>
<dbReference type="InterPro" id="IPR006054">
    <property type="entry name" value="DnaQ"/>
</dbReference>
<dbReference type="InterPro" id="IPR003141">
    <property type="entry name" value="Pol/His_phosphatase_N"/>
</dbReference>
<dbReference type="Pfam" id="PF07733">
    <property type="entry name" value="DNA_pol3_alpha"/>
    <property type="match status" value="1"/>
</dbReference>
<dbReference type="CDD" id="cd07435">
    <property type="entry name" value="PHP_PolIIIA_POLC"/>
    <property type="match status" value="1"/>
</dbReference>
<dbReference type="GO" id="GO:0003677">
    <property type="term" value="F:DNA binding"/>
    <property type="evidence" value="ECO:0007669"/>
    <property type="project" value="UniProtKB-UniRule"/>
</dbReference>
<dbReference type="Pfam" id="PF02811">
    <property type="entry name" value="PHP"/>
    <property type="match status" value="1"/>
</dbReference>
<evidence type="ECO:0000256" key="5">
    <source>
        <dbReference type="ARBA" id="ARBA00022705"/>
    </source>
</evidence>
<keyword evidence="5 11" id="KW-0235">DNA replication</keyword>
<dbReference type="Pfam" id="PF17657">
    <property type="entry name" value="DNA_pol3_finger"/>
    <property type="match status" value="1"/>
</dbReference>
<dbReference type="GO" id="GO:0005737">
    <property type="term" value="C:cytoplasm"/>
    <property type="evidence" value="ECO:0007669"/>
    <property type="project" value="UniProtKB-SubCell"/>
</dbReference>
<evidence type="ECO:0000256" key="8">
    <source>
        <dbReference type="ARBA" id="ARBA00022839"/>
    </source>
</evidence>
<dbReference type="PANTHER" id="PTHR32294:SF5">
    <property type="entry name" value="DNA POLYMERASE III POLC-TYPE"/>
    <property type="match status" value="1"/>
</dbReference>
<comment type="catalytic activity">
    <reaction evidence="10 11">
        <text>DNA(n) + a 2'-deoxyribonucleoside 5'-triphosphate = DNA(n+1) + diphosphate</text>
        <dbReference type="Rhea" id="RHEA:22508"/>
        <dbReference type="Rhea" id="RHEA-COMP:17339"/>
        <dbReference type="Rhea" id="RHEA-COMP:17340"/>
        <dbReference type="ChEBI" id="CHEBI:33019"/>
        <dbReference type="ChEBI" id="CHEBI:61560"/>
        <dbReference type="ChEBI" id="CHEBI:173112"/>
        <dbReference type="EC" id="2.7.7.7"/>
    </reaction>
</comment>
<dbReference type="SMART" id="SM00479">
    <property type="entry name" value="EXOIII"/>
    <property type="match status" value="1"/>
</dbReference>
<evidence type="ECO:0000313" key="14">
    <source>
        <dbReference type="EMBL" id="KGJ51379.1"/>
    </source>
</evidence>
<feature type="domain" description="Exonuclease" evidence="12">
    <location>
        <begin position="397"/>
        <end position="565"/>
    </location>
</feature>
<dbReference type="GO" id="GO:0006261">
    <property type="term" value="P:DNA-templated DNA replication"/>
    <property type="evidence" value="ECO:0007669"/>
    <property type="project" value="UniProtKB-UniRule"/>
</dbReference>
<dbReference type="Gene3D" id="2.40.50.140">
    <property type="entry name" value="Nucleic acid-binding proteins"/>
    <property type="match status" value="1"/>
</dbReference>
<dbReference type="Gene3D" id="3.20.20.140">
    <property type="entry name" value="Metal-dependent hydrolases"/>
    <property type="match status" value="2"/>
</dbReference>
<keyword evidence="9 11" id="KW-0239">DNA-directed DNA polymerase</keyword>
<keyword evidence="3 11" id="KW-0808">Transferase</keyword>
<accession>A0A099I0B8</accession>
<dbReference type="GO" id="GO:0003887">
    <property type="term" value="F:DNA-directed DNA polymerase activity"/>
    <property type="evidence" value="ECO:0007669"/>
    <property type="project" value="UniProtKB-UniRule"/>
</dbReference>
<dbReference type="Gene3D" id="1.10.150.700">
    <property type="entry name" value="PolC, middle finger domain"/>
    <property type="match status" value="1"/>
</dbReference>
<dbReference type="Pfam" id="PF14579">
    <property type="entry name" value="HHH_6"/>
    <property type="match status" value="1"/>
</dbReference>
<dbReference type="GO" id="GO:0008408">
    <property type="term" value="F:3'-5' exonuclease activity"/>
    <property type="evidence" value="ECO:0007669"/>
    <property type="project" value="UniProtKB-UniRule"/>
</dbReference>
<dbReference type="CDD" id="cd04484">
    <property type="entry name" value="polC_OBF"/>
    <property type="match status" value="1"/>
</dbReference>
<evidence type="ECO:0000259" key="12">
    <source>
        <dbReference type="SMART" id="SM00479"/>
    </source>
</evidence>
<comment type="function">
    <text evidence="1 11">Required for replicative DNA synthesis. This DNA polymerase also exhibits 3' to 5' exonuclease activity.</text>
</comment>
<dbReference type="SMART" id="SM00481">
    <property type="entry name" value="POLIIIAc"/>
    <property type="match status" value="1"/>
</dbReference>
<evidence type="ECO:0000259" key="13">
    <source>
        <dbReference type="SMART" id="SM00481"/>
    </source>
</evidence>
<dbReference type="RefSeq" id="WP_044907896.1">
    <property type="nucleotide sequence ID" value="NZ_JQIF01000113.1"/>
</dbReference>
<dbReference type="InterPro" id="IPR012337">
    <property type="entry name" value="RNaseH-like_sf"/>
</dbReference>
<dbReference type="HAMAP" id="MF_00356">
    <property type="entry name" value="DNApol_PolC"/>
    <property type="match status" value="1"/>
</dbReference>
<dbReference type="InterPro" id="IPR011708">
    <property type="entry name" value="DNA_pol3_alpha_NTPase_dom"/>
</dbReference>
<evidence type="ECO:0000256" key="2">
    <source>
        <dbReference type="ARBA" id="ARBA00022490"/>
    </source>
</evidence>
<keyword evidence="8 11" id="KW-0269">Exonuclease</keyword>
<dbReference type="InterPro" id="IPR004013">
    <property type="entry name" value="PHP_dom"/>
</dbReference>
<evidence type="ECO:0000256" key="3">
    <source>
        <dbReference type="ARBA" id="ARBA00022679"/>
    </source>
</evidence>
<evidence type="ECO:0000256" key="11">
    <source>
        <dbReference type="HAMAP-Rule" id="MF_00356"/>
    </source>
</evidence>
<keyword evidence="7 11" id="KW-0378">Hydrolase</keyword>
<evidence type="ECO:0000313" key="15">
    <source>
        <dbReference type="Proteomes" id="UP000030008"/>
    </source>
</evidence>
<dbReference type="InterPro" id="IPR006308">
    <property type="entry name" value="Pol_III_a_PolC-type_gram_pos"/>
</dbReference>
<evidence type="ECO:0000256" key="7">
    <source>
        <dbReference type="ARBA" id="ARBA00022801"/>
    </source>
</evidence>
<comment type="similarity">
    <text evidence="11">Belongs to the DNA polymerase type-C family. PolC subfamily.</text>
</comment>
<dbReference type="EMBL" id="JQIF01000113">
    <property type="protein sequence ID" value="KGJ51379.1"/>
    <property type="molecule type" value="Genomic_DNA"/>
</dbReference>
<dbReference type="Pfam" id="PF00929">
    <property type="entry name" value="RNase_T"/>
    <property type="match status" value="1"/>
</dbReference>
<dbReference type="InterPro" id="IPR013520">
    <property type="entry name" value="Ribonucl_H"/>
</dbReference>
<comment type="caution">
    <text evidence="14">The sequence shown here is derived from an EMBL/GenBank/DDBJ whole genome shotgun (WGS) entry which is preliminary data.</text>
</comment>
<proteinExistence type="inferred from homology"/>
<dbReference type="Gene3D" id="1.10.150.870">
    <property type="match status" value="1"/>
</dbReference>